<name>A0A095DA07_CRYD2</name>
<sequence length="139" mass="15208">MAQGQSLPLNNSDSQDVLRPGTYQSLLPFVDEILSILHAQTVSPEKISSAQASEQVAPKAKELAQVLESMKLSALSLPGAHLSIEEINNLTDFLEKEGEKRRQILRTFELLDLPLVDDFSLPGAETRAMGTHAFPSPNK</sequence>
<reference evidence="1 2" key="1">
    <citation type="journal article" date="2011" name="MBio">
        <title>Genome variation in Cryptococcus gattii, an emerging pathogen of immunocompetent hosts.</title>
        <authorList>
            <person name="D'Souza C.A."/>
            <person name="Kronstad J.W."/>
            <person name="Taylor G."/>
            <person name="Warren R."/>
            <person name="Yuen M."/>
            <person name="Hu G."/>
            <person name="Jung W.H."/>
            <person name="Sham A."/>
            <person name="Kidd S.E."/>
            <person name="Tangen K."/>
            <person name="Lee N."/>
            <person name="Zeilmaker T."/>
            <person name="Sawkins J."/>
            <person name="McVicker G."/>
            <person name="Shah S."/>
            <person name="Gnerre S."/>
            <person name="Griggs A."/>
            <person name="Zeng Q."/>
            <person name="Bartlett K."/>
            <person name="Li W."/>
            <person name="Wang X."/>
            <person name="Heitman J."/>
            <person name="Stajich J.E."/>
            <person name="Fraser J.A."/>
            <person name="Meyer W."/>
            <person name="Carter D."/>
            <person name="Schein J."/>
            <person name="Krzywinski M."/>
            <person name="Kwon-Chung K.J."/>
            <person name="Varma A."/>
            <person name="Wang J."/>
            <person name="Brunham R."/>
            <person name="Fyfe M."/>
            <person name="Ouellette B.F."/>
            <person name="Siddiqui A."/>
            <person name="Marra M."/>
            <person name="Jones S."/>
            <person name="Holt R."/>
            <person name="Birren B.W."/>
            <person name="Galagan J.E."/>
            <person name="Cuomo C.A."/>
        </authorList>
    </citation>
    <scope>NUCLEOTIDE SEQUENCE [LARGE SCALE GENOMIC DNA]</scope>
    <source>
        <strain evidence="1 2">R265</strain>
    </source>
</reference>
<dbReference type="OrthoDB" id="2563275at2759"/>
<dbReference type="VEuPathDB" id="FungiDB:CNBG_3669"/>
<organism evidence="1 2">
    <name type="scientific">Cryptococcus deuterogattii (strain R265)</name>
    <name type="common">Cryptococcus gattii VGII (strain R265)</name>
    <dbReference type="NCBI Taxonomy" id="294750"/>
    <lineage>
        <taxon>Eukaryota</taxon>
        <taxon>Fungi</taxon>
        <taxon>Dikarya</taxon>
        <taxon>Basidiomycota</taxon>
        <taxon>Agaricomycotina</taxon>
        <taxon>Tremellomycetes</taxon>
        <taxon>Tremellales</taxon>
        <taxon>Cryptococcaceae</taxon>
        <taxon>Cryptococcus</taxon>
        <taxon>Cryptococcus gattii species complex</taxon>
    </lineage>
</organism>
<dbReference type="KEGG" id="cdeu:CNBG_3669"/>
<gene>
    <name evidence="1" type="ORF">CNBG_3669</name>
</gene>
<protein>
    <recommendedName>
        <fullName evidence="3">Mediator of RNA polymerase II transcription subunit 9</fullName>
    </recommendedName>
</protein>
<reference evidence="1 2" key="2">
    <citation type="journal article" date="2018" name="Proc. Natl. Acad. Sci.">
        <title>RNAi is a critical determinant of centromere evolution in closely related fungi.</title>
        <authorList>
            <person name="Yadav V."/>
            <person name="Sun S."/>
            <person name="Billmyre R.B."/>
            <person name="Thimmappa B.C."/>
            <person name="Shea T."/>
            <person name="Lintner R."/>
            <person name="Bakkeren G."/>
            <person name="Cuomo C.A."/>
            <person name="Heitman J."/>
            <person name="Sanyal K."/>
        </authorList>
    </citation>
    <scope>NUCLEOTIDE SEQUENCE [LARGE SCALE GENOMIC DNA]</scope>
    <source>
        <strain evidence="1 2">R265</strain>
    </source>
</reference>
<dbReference type="RefSeq" id="XP_062883616.1">
    <property type="nucleotide sequence ID" value="XM_063027661.1"/>
</dbReference>
<dbReference type="EMBL" id="CP025759">
    <property type="protein sequence ID" value="KGB77831.1"/>
    <property type="molecule type" value="Genomic_DNA"/>
</dbReference>
<dbReference type="AlphaFoldDB" id="A0A095DA07"/>
<dbReference type="HOGENOM" id="CLU_1845001_0_0_1"/>
<keyword evidence="2" id="KW-1185">Reference proteome</keyword>
<evidence type="ECO:0008006" key="3">
    <source>
        <dbReference type="Google" id="ProtNLM"/>
    </source>
</evidence>
<proteinExistence type="predicted"/>
<evidence type="ECO:0000313" key="1">
    <source>
        <dbReference type="EMBL" id="KGB77831.1"/>
    </source>
</evidence>
<dbReference type="GeneID" id="88179936"/>
<evidence type="ECO:0000313" key="2">
    <source>
        <dbReference type="Proteomes" id="UP000029445"/>
    </source>
</evidence>
<dbReference type="Proteomes" id="UP000029445">
    <property type="component" value="Chromosome 1"/>
</dbReference>
<accession>A0A095DA07</accession>